<dbReference type="KEGG" id="ccro:CMC5_049260"/>
<feature type="signal peptide" evidence="1">
    <location>
        <begin position="1"/>
        <end position="24"/>
    </location>
</feature>
<evidence type="ECO:0000256" key="1">
    <source>
        <dbReference type="SAM" id="SignalP"/>
    </source>
</evidence>
<feature type="chain" id="PRO_5005459506" description="Lipoprotein" evidence="1">
    <location>
        <begin position="25"/>
        <end position="135"/>
    </location>
</feature>
<dbReference type="RefSeq" id="WP_050432661.1">
    <property type="nucleotide sequence ID" value="NZ_CP012159.1"/>
</dbReference>
<dbReference type="OrthoDB" id="5520161at2"/>
<dbReference type="Proteomes" id="UP000067626">
    <property type="component" value="Chromosome"/>
</dbReference>
<evidence type="ECO:0000313" key="3">
    <source>
        <dbReference type="Proteomes" id="UP000067626"/>
    </source>
</evidence>
<dbReference type="STRING" id="52.CMC5_049260"/>
<name>A0A0K1EIT1_CHOCO</name>
<gene>
    <name evidence="2" type="ORF">CMC5_049260</name>
</gene>
<evidence type="ECO:0000313" key="2">
    <source>
        <dbReference type="EMBL" id="AKT40770.1"/>
    </source>
</evidence>
<dbReference type="AlphaFoldDB" id="A0A0K1EIT1"/>
<reference evidence="2 3" key="1">
    <citation type="submission" date="2015-07" db="EMBL/GenBank/DDBJ databases">
        <title>Genome analysis of myxobacterium Chondromyces crocatus Cm c5 reveals a high potential for natural compound synthesis and the genetic basis for the loss of fruiting body formation.</title>
        <authorList>
            <person name="Zaburannyi N."/>
            <person name="Bunk B."/>
            <person name="Maier J."/>
            <person name="Overmann J."/>
            <person name="Mueller R."/>
        </authorList>
    </citation>
    <scope>NUCLEOTIDE SEQUENCE [LARGE SCALE GENOMIC DNA]</scope>
    <source>
        <strain evidence="2 3">Cm c5</strain>
    </source>
</reference>
<protein>
    <recommendedName>
        <fullName evidence="4">Lipoprotein</fullName>
    </recommendedName>
</protein>
<keyword evidence="1" id="KW-0732">Signal</keyword>
<accession>A0A0K1EIT1</accession>
<proteinExistence type="predicted"/>
<dbReference type="PROSITE" id="PS51257">
    <property type="entry name" value="PROKAR_LIPOPROTEIN"/>
    <property type="match status" value="1"/>
</dbReference>
<dbReference type="EMBL" id="CP012159">
    <property type="protein sequence ID" value="AKT40770.1"/>
    <property type="molecule type" value="Genomic_DNA"/>
</dbReference>
<organism evidence="2 3">
    <name type="scientific">Chondromyces crocatus</name>
    <dbReference type="NCBI Taxonomy" id="52"/>
    <lineage>
        <taxon>Bacteria</taxon>
        <taxon>Pseudomonadati</taxon>
        <taxon>Myxococcota</taxon>
        <taxon>Polyangia</taxon>
        <taxon>Polyangiales</taxon>
        <taxon>Polyangiaceae</taxon>
        <taxon>Chondromyces</taxon>
    </lineage>
</organism>
<evidence type="ECO:0008006" key="4">
    <source>
        <dbReference type="Google" id="ProtNLM"/>
    </source>
</evidence>
<sequence>MIRRLALPLPLLSGLLLGCEPSLSALTVSPVGTQAELDSHEETITLTKGIALGFHCTYNGRACENATAEVEHAAVATVYPAYVDMLSRSETDYRRNVSTTPRSVFVIVGSDVGATTLTLRTDDGDLDFAVDIVDR</sequence>
<keyword evidence="3" id="KW-1185">Reference proteome</keyword>